<evidence type="ECO:0000256" key="1">
    <source>
        <dbReference type="ARBA" id="ARBA00004613"/>
    </source>
</evidence>
<evidence type="ECO:0000256" key="4">
    <source>
        <dbReference type="ARBA" id="ARBA00022529"/>
    </source>
</evidence>
<evidence type="ECO:0000256" key="7">
    <source>
        <dbReference type="ARBA" id="ARBA00022859"/>
    </source>
</evidence>
<comment type="similarity">
    <text evidence="2">Belongs to the insect defense protein family.</text>
</comment>
<dbReference type="Pfam" id="PF02014">
    <property type="entry name" value="Reeler"/>
    <property type="match status" value="1"/>
</dbReference>
<keyword evidence="7" id="KW-0391">Immunity</keyword>
<feature type="chain" id="PRO_5008580587" description="Reelin domain-containing protein" evidence="9">
    <location>
        <begin position="21"/>
        <end position="170"/>
    </location>
</feature>
<keyword evidence="3" id="KW-0964">Secreted</keyword>
<evidence type="ECO:0000256" key="9">
    <source>
        <dbReference type="SAM" id="SignalP"/>
    </source>
</evidence>
<dbReference type="InterPro" id="IPR042307">
    <property type="entry name" value="Reeler_sf"/>
</dbReference>
<feature type="signal peptide" evidence="9">
    <location>
        <begin position="1"/>
        <end position="20"/>
    </location>
</feature>
<keyword evidence="4" id="KW-0929">Antimicrobial</keyword>
<proteinExistence type="inferred from homology"/>
<protein>
    <recommendedName>
        <fullName evidence="10">Reelin domain-containing protein</fullName>
    </recommendedName>
</protein>
<comment type="subcellular location">
    <subcellularLocation>
        <location evidence="1">Secreted</location>
    </subcellularLocation>
</comment>
<sequence>MLATLILLLSSVCILHQATGYSEGAPDNACLSLRPEHLKSEQKEGFPYEIILGTKQLECSDSPPIINFTLKGLKGEVFKGFMIQARMGTKTVGTFEPEPIDYMMMDCPGDRENTATHYKAEKRNSMTFYWKPPANTTGDIYFHYTVVKDFDTFWVNQQSEPLTILESRKR</sequence>
<organism evidence="11">
    <name type="scientific">Clastoptera arizonana</name>
    <name type="common">Arizona spittle bug</name>
    <dbReference type="NCBI Taxonomy" id="38151"/>
    <lineage>
        <taxon>Eukaryota</taxon>
        <taxon>Metazoa</taxon>
        <taxon>Ecdysozoa</taxon>
        <taxon>Arthropoda</taxon>
        <taxon>Hexapoda</taxon>
        <taxon>Insecta</taxon>
        <taxon>Pterygota</taxon>
        <taxon>Neoptera</taxon>
        <taxon>Paraneoptera</taxon>
        <taxon>Hemiptera</taxon>
        <taxon>Auchenorrhyncha</taxon>
        <taxon>Cercopoidea</taxon>
        <taxon>Clastopteridae</taxon>
        <taxon>Clastoptera</taxon>
    </lineage>
</organism>
<evidence type="ECO:0000256" key="6">
    <source>
        <dbReference type="ARBA" id="ARBA00022729"/>
    </source>
</evidence>
<dbReference type="GO" id="GO:0016020">
    <property type="term" value="C:membrane"/>
    <property type="evidence" value="ECO:0007669"/>
    <property type="project" value="TreeGrafter"/>
</dbReference>
<dbReference type="Gene3D" id="2.60.40.4060">
    <property type="entry name" value="Reeler domain"/>
    <property type="match status" value="1"/>
</dbReference>
<evidence type="ECO:0000259" key="10">
    <source>
        <dbReference type="PROSITE" id="PS51019"/>
    </source>
</evidence>
<keyword evidence="6 9" id="KW-0732">Signal</keyword>
<dbReference type="CDD" id="cd08544">
    <property type="entry name" value="Reeler"/>
    <property type="match status" value="1"/>
</dbReference>
<name>A0A1B6CR60_9HEMI</name>
<keyword evidence="5" id="KW-0399">Innate immunity</keyword>
<evidence type="ECO:0000256" key="2">
    <source>
        <dbReference type="ARBA" id="ARBA00008501"/>
    </source>
</evidence>
<dbReference type="PANTHER" id="PTHR45828:SF9">
    <property type="entry name" value="CELL WALL INTEGRITY AND STRESS RESPONSE COMPONENT 4-LIKE-RELATED"/>
    <property type="match status" value="1"/>
</dbReference>
<reference evidence="11" key="1">
    <citation type="submission" date="2015-12" db="EMBL/GenBank/DDBJ databases">
        <title>De novo transcriptome assembly of four potential Pierce s Disease insect vectors from Arizona vineyards.</title>
        <authorList>
            <person name="Tassone E.E."/>
        </authorList>
    </citation>
    <scope>NUCLEOTIDE SEQUENCE</scope>
</reference>
<gene>
    <name evidence="11" type="ORF">g.112</name>
</gene>
<evidence type="ECO:0000313" key="11">
    <source>
        <dbReference type="EMBL" id="JAS15932.1"/>
    </source>
</evidence>
<dbReference type="AlphaFoldDB" id="A0A1B6CR60"/>
<dbReference type="InterPro" id="IPR051237">
    <property type="entry name" value="Ferric-chelate_Red/DefProt"/>
</dbReference>
<accession>A0A1B6CR60</accession>
<dbReference type="GO" id="GO:0005576">
    <property type="term" value="C:extracellular region"/>
    <property type="evidence" value="ECO:0007669"/>
    <property type="project" value="UniProtKB-SubCell"/>
</dbReference>
<dbReference type="GO" id="GO:0042742">
    <property type="term" value="P:defense response to bacterium"/>
    <property type="evidence" value="ECO:0007669"/>
    <property type="project" value="UniProtKB-KW"/>
</dbReference>
<evidence type="ECO:0000256" key="3">
    <source>
        <dbReference type="ARBA" id="ARBA00022525"/>
    </source>
</evidence>
<feature type="domain" description="Reelin" evidence="10">
    <location>
        <begin position="11"/>
        <end position="170"/>
    </location>
</feature>
<evidence type="ECO:0000256" key="5">
    <source>
        <dbReference type="ARBA" id="ARBA00022588"/>
    </source>
</evidence>
<dbReference type="InterPro" id="IPR002861">
    <property type="entry name" value="Reeler_dom"/>
</dbReference>
<dbReference type="EMBL" id="GEDC01021366">
    <property type="protein sequence ID" value="JAS15932.1"/>
    <property type="molecule type" value="Transcribed_RNA"/>
</dbReference>
<dbReference type="PROSITE" id="PS51019">
    <property type="entry name" value="REELIN"/>
    <property type="match status" value="1"/>
</dbReference>
<evidence type="ECO:0000256" key="8">
    <source>
        <dbReference type="ARBA" id="ARBA00023022"/>
    </source>
</evidence>
<keyword evidence="8" id="KW-0044">Antibiotic</keyword>
<dbReference type="GO" id="GO:0045087">
    <property type="term" value="P:innate immune response"/>
    <property type="evidence" value="ECO:0007669"/>
    <property type="project" value="UniProtKB-KW"/>
</dbReference>
<dbReference type="PANTHER" id="PTHR45828">
    <property type="entry name" value="CYTOCHROME B561/FERRIC REDUCTASE TRANSMEMBRANE"/>
    <property type="match status" value="1"/>
</dbReference>